<sequence length="228" mass="23308">MKKKTLTFGFIFSVLAGSVFAEPVTPITIDVIVTDFKTESENSSSIGDLAGGTSTTQTQTYTLSNLDFTSIGGTATETITFTVDLSGTSGGSASTVGYKSWGDAFVGGSNTEVGEVFTATLGTISSSFTGGSHSVNFAGFTNAFIEAIAEGEEATVAYEGDSVTVVGSAENEANQATPLSSWISIAPTVGSMNIGGYNLQLVAVPEPSAAALLAGLAGATFVFVRRRR</sequence>
<proteinExistence type="predicted"/>
<name>A0ABZ0RI15_9BACT</name>
<keyword evidence="1" id="KW-1133">Transmembrane helix</keyword>
<feature type="transmembrane region" description="Helical" evidence="1">
    <location>
        <begin position="207"/>
        <end position="224"/>
    </location>
</feature>
<organism evidence="3 4">
    <name type="scientific">Coraliomargarita algicola</name>
    <dbReference type="NCBI Taxonomy" id="3092156"/>
    <lineage>
        <taxon>Bacteria</taxon>
        <taxon>Pseudomonadati</taxon>
        <taxon>Verrucomicrobiota</taxon>
        <taxon>Opitutia</taxon>
        <taxon>Puniceicoccales</taxon>
        <taxon>Coraliomargaritaceae</taxon>
        <taxon>Coraliomargarita</taxon>
    </lineage>
</organism>
<keyword evidence="1" id="KW-0472">Membrane</keyword>
<evidence type="ECO:0000313" key="3">
    <source>
        <dbReference type="EMBL" id="WPJ95157.1"/>
    </source>
</evidence>
<dbReference type="RefSeq" id="WP_319832050.1">
    <property type="nucleotide sequence ID" value="NZ_CP138858.1"/>
</dbReference>
<evidence type="ECO:0000256" key="1">
    <source>
        <dbReference type="SAM" id="Phobius"/>
    </source>
</evidence>
<dbReference type="InterPro" id="IPR013424">
    <property type="entry name" value="Ice-binding_C"/>
</dbReference>
<keyword evidence="1" id="KW-0812">Transmembrane</keyword>
<evidence type="ECO:0000256" key="2">
    <source>
        <dbReference type="SAM" id="SignalP"/>
    </source>
</evidence>
<gene>
    <name evidence="3" type="ORF">SH580_17180</name>
</gene>
<feature type="signal peptide" evidence="2">
    <location>
        <begin position="1"/>
        <end position="21"/>
    </location>
</feature>
<evidence type="ECO:0000313" key="4">
    <source>
        <dbReference type="Proteomes" id="UP001324993"/>
    </source>
</evidence>
<keyword evidence="4" id="KW-1185">Reference proteome</keyword>
<accession>A0ABZ0RI15</accession>
<dbReference type="NCBIfam" id="TIGR02595">
    <property type="entry name" value="PEP_CTERM"/>
    <property type="match status" value="1"/>
</dbReference>
<feature type="chain" id="PRO_5046645270" evidence="2">
    <location>
        <begin position="22"/>
        <end position="228"/>
    </location>
</feature>
<reference evidence="3 4" key="1">
    <citation type="submission" date="2023-11" db="EMBL/GenBank/DDBJ databases">
        <title>Coraliomargarita sp. nov., isolated from marine algae.</title>
        <authorList>
            <person name="Lee J.K."/>
            <person name="Baek J.H."/>
            <person name="Kim J.M."/>
            <person name="Choi D.G."/>
            <person name="Jeon C.O."/>
        </authorList>
    </citation>
    <scope>NUCLEOTIDE SEQUENCE [LARGE SCALE GENOMIC DNA]</scope>
    <source>
        <strain evidence="3 4">J2-16</strain>
    </source>
</reference>
<keyword evidence="2" id="KW-0732">Signal</keyword>
<protein>
    <submittedName>
        <fullName evidence="3">PEP-CTERM sorting domain-containing protein</fullName>
    </submittedName>
</protein>
<dbReference type="Proteomes" id="UP001324993">
    <property type="component" value="Chromosome"/>
</dbReference>
<dbReference type="EMBL" id="CP138858">
    <property type="protein sequence ID" value="WPJ95157.1"/>
    <property type="molecule type" value="Genomic_DNA"/>
</dbReference>